<accession>A0A0U5BCP5</accession>
<dbReference type="EMBL" id="AP017312">
    <property type="protein sequence ID" value="BAU28716.1"/>
    <property type="molecule type" value="Genomic_DNA"/>
</dbReference>
<sequence length="44" mass="5247">MPKNKPKKPVKKAYYWLLRKNNSKMNIYSCKSELNTSILSMLTR</sequence>
<reference evidence="1 2" key="1">
    <citation type="submission" date="2015-12" db="EMBL/GenBank/DDBJ databases">
        <title>Genome sequence of Aneurinibacillus soli.</title>
        <authorList>
            <person name="Lee J.S."/>
            <person name="Lee K.C."/>
            <person name="Kim K.K."/>
            <person name="Lee B.W."/>
        </authorList>
    </citation>
    <scope>NUCLEOTIDE SEQUENCE [LARGE SCALE GENOMIC DNA]</scope>
    <source>
        <strain evidence="1 2">CB4</strain>
    </source>
</reference>
<organism evidence="1 2">
    <name type="scientific">Aneurinibacillus soli</name>
    <dbReference type="NCBI Taxonomy" id="1500254"/>
    <lineage>
        <taxon>Bacteria</taxon>
        <taxon>Bacillati</taxon>
        <taxon>Bacillota</taxon>
        <taxon>Bacilli</taxon>
        <taxon>Bacillales</taxon>
        <taxon>Paenibacillaceae</taxon>
        <taxon>Aneurinibacillus group</taxon>
        <taxon>Aneurinibacillus</taxon>
    </lineage>
</organism>
<keyword evidence="2" id="KW-1185">Reference proteome</keyword>
<gene>
    <name evidence="1" type="ORF">CB4_02891</name>
</gene>
<evidence type="ECO:0000313" key="1">
    <source>
        <dbReference type="EMBL" id="BAU28716.1"/>
    </source>
</evidence>
<protein>
    <submittedName>
        <fullName evidence="1">Uncharacterized protein</fullName>
    </submittedName>
</protein>
<dbReference type="Proteomes" id="UP000217696">
    <property type="component" value="Chromosome"/>
</dbReference>
<evidence type="ECO:0000313" key="2">
    <source>
        <dbReference type="Proteomes" id="UP000217696"/>
    </source>
</evidence>
<dbReference type="AlphaFoldDB" id="A0A0U5BCP5"/>
<proteinExistence type="predicted"/>
<name>A0A0U5BCP5_9BACL</name>
<dbReference type="KEGG" id="asoc:CB4_02891"/>